<protein>
    <submittedName>
        <fullName evidence="2">Uncharacterized protein</fullName>
    </submittedName>
</protein>
<dbReference type="EMBL" id="UYRV01029980">
    <property type="protein sequence ID" value="VDK84237.1"/>
    <property type="molecule type" value="Genomic_DNA"/>
</dbReference>
<reference evidence="2 3" key="1">
    <citation type="submission" date="2018-11" db="EMBL/GenBank/DDBJ databases">
        <authorList>
            <consortium name="Pathogen Informatics"/>
        </authorList>
    </citation>
    <scope>NUCLEOTIDE SEQUENCE [LARGE SCALE GENOMIC DNA]</scope>
</reference>
<evidence type="ECO:0000313" key="2">
    <source>
        <dbReference type="EMBL" id="VDK84237.1"/>
    </source>
</evidence>
<sequence length="86" mass="9458">MDMEGKVPTSPPNAAAGSNTGGKEQIQHPKNTQAGERKEYKQYNEDGIVNKFHESRGEAEAKADPNRDYATQTIIKDVKVVKGTQQ</sequence>
<keyword evidence="3" id="KW-1185">Reference proteome</keyword>
<dbReference type="Proteomes" id="UP000271889">
    <property type="component" value="Unassembled WGS sequence"/>
</dbReference>
<dbReference type="AlphaFoldDB" id="A0A3P6TGE6"/>
<organism evidence="2 3">
    <name type="scientific">Cylicostephanus goldi</name>
    <name type="common">Nematode worm</name>
    <dbReference type="NCBI Taxonomy" id="71465"/>
    <lineage>
        <taxon>Eukaryota</taxon>
        <taxon>Metazoa</taxon>
        <taxon>Ecdysozoa</taxon>
        <taxon>Nematoda</taxon>
        <taxon>Chromadorea</taxon>
        <taxon>Rhabditida</taxon>
        <taxon>Rhabditina</taxon>
        <taxon>Rhabditomorpha</taxon>
        <taxon>Strongyloidea</taxon>
        <taxon>Strongylidae</taxon>
        <taxon>Cylicostephanus</taxon>
    </lineage>
</organism>
<dbReference type="OrthoDB" id="5870611at2759"/>
<proteinExistence type="predicted"/>
<feature type="compositionally biased region" description="Polar residues" evidence="1">
    <location>
        <begin position="16"/>
        <end position="34"/>
    </location>
</feature>
<feature type="compositionally biased region" description="Basic and acidic residues" evidence="1">
    <location>
        <begin position="35"/>
        <end position="44"/>
    </location>
</feature>
<accession>A0A3P6TGE6</accession>
<evidence type="ECO:0000256" key="1">
    <source>
        <dbReference type="SAM" id="MobiDB-lite"/>
    </source>
</evidence>
<name>A0A3P6TGE6_CYLGO</name>
<gene>
    <name evidence="2" type="ORF">CGOC_LOCUS8254</name>
</gene>
<feature type="region of interest" description="Disordered" evidence="1">
    <location>
        <begin position="1"/>
        <end position="44"/>
    </location>
</feature>
<evidence type="ECO:0000313" key="3">
    <source>
        <dbReference type="Proteomes" id="UP000271889"/>
    </source>
</evidence>